<dbReference type="InterPro" id="IPR050585">
    <property type="entry name" value="Xaa-Pro_dipeptidyl-ppase/CocE"/>
</dbReference>
<dbReference type="RefSeq" id="WP_188747601.1">
    <property type="nucleotide sequence ID" value="NZ_BMIJ01000003.1"/>
</dbReference>
<dbReference type="InterPro" id="IPR029058">
    <property type="entry name" value="AB_hydrolase_fold"/>
</dbReference>
<dbReference type="SUPFAM" id="SSF53474">
    <property type="entry name" value="alpha/beta-Hydrolases"/>
    <property type="match status" value="1"/>
</dbReference>
<dbReference type="Pfam" id="PF00326">
    <property type="entry name" value="Peptidase_S9"/>
    <property type="match status" value="1"/>
</dbReference>
<dbReference type="InterPro" id="IPR001375">
    <property type="entry name" value="Peptidase_S9_cat"/>
</dbReference>
<name>A0ABQ1KBQ4_9GAMM</name>
<evidence type="ECO:0000259" key="1">
    <source>
        <dbReference type="Pfam" id="PF00326"/>
    </source>
</evidence>
<gene>
    <name evidence="2" type="ORF">GCM10011352_18900</name>
</gene>
<reference evidence="3" key="1">
    <citation type="journal article" date="2019" name="Int. J. Syst. Evol. Microbiol.">
        <title>The Global Catalogue of Microorganisms (GCM) 10K type strain sequencing project: providing services to taxonomists for standard genome sequencing and annotation.</title>
        <authorList>
            <consortium name="The Broad Institute Genomics Platform"/>
            <consortium name="The Broad Institute Genome Sequencing Center for Infectious Disease"/>
            <person name="Wu L."/>
            <person name="Ma J."/>
        </authorList>
    </citation>
    <scope>NUCLEOTIDE SEQUENCE [LARGE SCALE GENOMIC DNA]</scope>
    <source>
        <strain evidence="3">CGMCC 1.15341</strain>
    </source>
</reference>
<organism evidence="2 3">
    <name type="scientific">Marinobacterium zhoushanense</name>
    <dbReference type="NCBI Taxonomy" id="1679163"/>
    <lineage>
        <taxon>Bacteria</taxon>
        <taxon>Pseudomonadati</taxon>
        <taxon>Pseudomonadota</taxon>
        <taxon>Gammaproteobacteria</taxon>
        <taxon>Oceanospirillales</taxon>
        <taxon>Oceanospirillaceae</taxon>
        <taxon>Marinobacterium</taxon>
    </lineage>
</organism>
<dbReference type="Proteomes" id="UP000629025">
    <property type="component" value="Unassembled WGS sequence"/>
</dbReference>
<dbReference type="SUPFAM" id="SSF69322">
    <property type="entry name" value="Tricorn protease domain 2"/>
    <property type="match status" value="1"/>
</dbReference>
<feature type="domain" description="Peptidase S9 prolyl oligopeptidase catalytic" evidence="1">
    <location>
        <begin position="411"/>
        <end position="618"/>
    </location>
</feature>
<proteinExistence type="predicted"/>
<dbReference type="PANTHER" id="PTHR43056:SF5">
    <property type="entry name" value="PEPTIDASE S9 PROLYL OLIGOPEPTIDASE CATALYTIC DOMAIN-CONTAINING PROTEIN"/>
    <property type="match status" value="1"/>
</dbReference>
<evidence type="ECO:0000313" key="3">
    <source>
        <dbReference type="Proteomes" id="UP000629025"/>
    </source>
</evidence>
<evidence type="ECO:0000313" key="2">
    <source>
        <dbReference type="EMBL" id="GGB93031.1"/>
    </source>
</evidence>
<dbReference type="Gene3D" id="3.40.50.1820">
    <property type="entry name" value="alpha/beta hydrolase"/>
    <property type="match status" value="1"/>
</dbReference>
<dbReference type="EMBL" id="BMIJ01000003">
    <property type="protein sequence ID" value="GGB93031.1"/>
    <property type="molecule type" value="Genomic_DNA"/>
</dbReference>
<keyword evidence="3" id="KW-1185">Reference proteome</keyword>
<protein>
    <submittedName>
        <fullName evidence="2">Peptidase S9</fullName>
    </submittedName>
</protein>
<accession>A0ABQ1KBQ4</accession>
<comment type="caution">
    <text evidence="2">The sequence shown here is derived from an EMBL/GenBank/DDBJ whole genome shotgun (WGS) entry which is preliminary data.</text>
</comment>
<sequence>MFSPAQVEQPISATDAVKAIQEYAALRTQGGRVYGISFDSRSGQNRLCLFRQGEAISLLPSAFSVRSRVHEYGGGGWCLSNSNAFFVNDSDQQVWCLSLEEGVVRRLTDLPDSRFADLVFDACRQRLIAICETHQSDAEKPVNRLVSIGGDGRLRVLAEGADFYASPTLSPDGSQLAWVEWNHPNQPWTYTRLYLAALTENGHSMDCREVSDCVGAWAQPRFSPEGELHVVIDRQNWWRIERFNGVSFTPLPGDEPADTEFTTAPWQFGIATYGWDDAGQLYAIGQHQGYSGLFRHAGDRWQRLHLDVPATRLHSLTLADDKICCIAEYSSRCPAVLCLYGEVGSATLFSDALYGGAVPDYPVTNPEPGATPLQPSGAVPYFLYRPDASGVTPLPLVIYTHGGPTAATAPTFKPGIQFWTQRGFMIADINYRGSTGYGRDYRMQLEGQWGVADVEDVIAVALDLIERQLADPAAIFIRGNSAGGFTTLSALTKSKLFTGGASLYGVSDPARLNEVTHKFESHYLHWLIGDPIVHAMRYDQRSPLNNAERISAPVIFFQGERDRVVLPEQTRLMAERLSAKGLSVESHFFDDEAHGFRKAENQAQVLEQELAFYLQLLRQSVRNK</sequence>
<dbReference type="PANTHER" id="PTHR43056">
    <property type="entry name" value="PEPTIDASE S9 PROLYL OLIGOPEPTIDASE"/>
    <property type="match status" value="1"/>
</dbReference>